<feature type="signal peptide" evidence="1">
    <location>
        <begin position="1"/>
        <end position="19"/>
    </location>
</feature>
<gene>
    <name evidence="2" type="ORF">RRG08_029996</name>
</gene>
<protein>
    <submittedName>
        <fullName evidence="2">Uncharacterized protein</fullName>
    </submittedName>
</protein>
<dbReference type="Proteomes" id="UP001283361">
    <property type="component" value="Unassembled WGS sequence"/>
</dbReference>
<organism evidence="2 3">
    <name type="scientific">Elysia crispata</name>
    <name type="common">lettuce slug</name>
    <dbReference type="NCBI Taxonomy" id="231223"/>
    <lineage>
        <taxon>Eukaryota</taxon>
        <taxon>Metazoa</taxon>
        <taxon>Spiralia</taxon>
        <taxon>Lophotrochozoa</taxon>
        <taxon>Mollusca</taxon>
        <taxon>Gastropoda</taxon>
        <taxon>Heterobranchia</taxon>
        <taxon>Euthyneura</taxon>
        <taxon>Panpulmonata</taxon>
        <taxon>Sacoglossa</taxon>
        <taxon>Placobranchoidea</taxon>
        <taxon>Plakobranchidae</taxon>
        <taxon>Elysia</taxon>
    </lineage>
</organism>
<keyword evidence="3" id="KW-1185">Reference proteome</keyword>
<sequence length="77" mass="9064">MRAFVLLVLILLFVVTAKAVDEEECRNEWCTKDSIRVTYIGGKKLCCKNKKHSYMFTRTTFYDDRKVTVQCFCRIAD</sequence>
<name>A0AAE0ZJ97_9GAST</name>
<feature type="chain" id="PRO_5042148287" evidence="1">
    <location>
        <begin position="20"/>
        <end position="77"/>
    </location>
</feature>
<accession>A0AAE0ZJ97</accession>
<proteinExistence type="predicted"/>
<dbReference type="EMBL" id="JAWDGP010003856">
    <property type="protein sequence ID" value="KAK3770343.1"/>
    <property type="molecule type" value="Genomic_DNA"/>
</dbReference>
<keyword evidence="1" id="KW-0732">Signal</keyword>
<evidence type="ECO:0000256" key="1">
    <source>
        <dbReference type="SAM" id="SignalP"/>
    </source>
</evidence>
<comment type="caution">
    <text evidence="2">The sequence shown here is derived from an EMBL/GenBank/DDBJ whole genome shotgun (WGS) entry which is preliminary data.</text>
</comment>
<reference evidence="2" key="1">
    <citation type="journal article" date="2023" name="G3 (Bethesda)">
        <title>A reference genome for the long-term kleptoplast-retaining sea slug Elysia crispata morphotype clarki.</title>
        <authorList>
            <person name="Eastman K.E."/>
            <person name="Pendleton A.L."/>
            <person name="Shaikh M.A."/>
            <person name="Suttiyut T."/>
            <person name="Ogas R."/>
            <person name="Tomko P."/>
            <person name="Gavelis G."/>
            <person name="Widhalm J.R."/>
            <person name="Wisecaver J.H."/>
        </authorList>
    </citation>
    <scope>NUCLEOTIDE SEQUENCE</scope>
    <source>
        <strain evidence="2">ECLA1</strain>
    </source>
</reference>
<evidence type="ECO:0000313" key="3">
    <source>
        <dbReference type="Proteomes" id="UP001283361"/>
    </source>
</evidence>
<dbReference type="AlphaFoldDB" id="A0AAE0ZJ97"/>
<evidence type="ECO:0000313" key="2">
    <source>
        <dbReference type="EMBL" id="KAK3770343.1"/>
    </source>
</evidence>